<dbReference type="Proteomes" id="UP001227831">
    <property type="component" value="Unassembled WGS sequence"/>
</dbReference>
<feature type="region of interest" description="Disordered" evidence="2">
    <location>
        <begin position="183"/>
        <end position="203"/>
    </location>
</feature>
<feature type="compositionally biased region" description="Basic and acidic residues" evidence="2">
    <location>
        <begin position="1001"/>
        <end position="1010"/>
    </location>
</feature>
<dbReference type="Pfam" id="PF19258">
    <property type="entry name" value="KxYKxGKxW_sig"/>
    <property type="match status" value="1"/>
</dbReference>
<organism evidence="6 7">
    <name type="scientific">Lactiplantibacillus brownii</name>
    <dbReference type="NCBI Taxonomy" id="3069269"/>
    <lineage>
        <taxon>Bacteria</taxon>
        <taxon>Bacillati</taxon>
        <taxon>Bacillota</taxon>
        <taxon>Bacilli</taxon>
        <taxon>Lactobacillales</taxon>
        <taxon>Lactobacillaceae</taxon>
        <taxon>Lactiplantibacillus</taxon>
    </lineage>
</organism>
<keyword evidence="1" id="KW-0732">Signal</keyword>
<dbReference type="Pfam" id="PF16403">
    <property type="entry name" value="Bact_surface_Ig-like"/>
    <property type="match status" value="1"/>
</dbReference>
<feature type="region of interest" description="Disordered" evidence="2">
    <location>
        <begin position="65"/>
        <end position="149"/>
    </location>
</feature>
<dbReference type="InterPro" id="IPR022038">
    <property type="entry name" value="Ig-like_bact"/>
</dbReference>
<dbReference type="RefSeq" id="WP_308702085.1">
    <property type="nucleotide sequence ID" value="NZ_AP027463.1"/>
</dbReference>
<dbReference type="Gene3D" id="3.80.10.10">
    <property type="entry name" value="Ribonuclease Inhibitor"/>
    <property type="match status" value="1"/>
</dbReference>
<dbReference type="NCBIfam" id="TIGR02167">
    <property type="entry name" value="Liste_lipo_26"/>
    <property type="match status" value="5"/>
</dbReference>
<feature type="domain" description="Pesticidal crystal protein Cry22Aa Ig-like" evidence="5">
    <location>
        <begin position="758"/>
        <end position="827"/>
    </location>
</feature>
<feature type="compositionally biased region" description="Basic and acidic residues" evidence="2">
    <location>
        <begin position="95"/>
        <end position="108"/>
    </location>
</feature>
<feature type="transmembrane region" description="Helical" evidence="3">
    <location>
        <begin position="1076"/>
        <end position="1097"/>
    </location>
</feature>
<sequence length="1100" mass="119110">MLNADDQKHHFKMYKRGKVWVTIGIVALTWQIGGMTSQAATTRVTVPTVTPKTTDDAVPVKAKTTTLRTKTVKPKTDDQKTTQTGHSKTTADAQVKSDHSQVKVEAPKTENQAVKPISKPTSATNQAQSEPSTQPFKPTHNTIPTDQSVTQPVVVVKPAKVGSQPQLAINQSTKNSVVQPVAAPLGSTNDNNTNPTKPTPAKDYAAYNQTTNLDKGILGTSEWWIDAGDVLHIGGGQLADTHVWDDYDPNKAETDHNPANEKKASRRTGIKPRTQGISIWGNEATNINRIILEDTIKTSADASGLFYNLTSLSQIDHLSRLDTRQATNMAFMFAMDFSLAQLDLSHFQTANVTNMNGTFTGLSSLESLDLSSLNTGQVIDMTEMLAENASLTQLDLSTLDTHNVVKMSGLLMDDSSLERLNLTHLDTSNVTLMDEMFQGLDAIQDLDVSGLNTGKVVDMTAMFGRDDDAYPMDPEDPEESAPIENPMTLDLSNFDMRHLDYALGMLDLPLIEITLGKNSILTLDVPYYNEQHELIKQQTMALNTFAPNTEYEGQQYTGRWVNTKTHQVYTTAQLMALYTLKGERPVATYQQQKNLDVKDSVIKLGTPWQVADNFVSATNADGSAVSVNESLIKIKNQPNTQVLGKTLVTYEFTNSTGFLATSQAQVIVTGILLTETHKQLTVGTTWQPLSNVKLAVNSAGDVVTTTGVTATIFDANGQPVTNFHVPGQYHVTYQLKDDPTSLVTIPVTVVNLAAIEAKNSAIKLGTVWQPSDNFSAVDENGHTLAPTAPGVHLTGRPNTKVPGNYHVTYTYTDMTNHQASKEATVTVAGLLLKQDQANLITTANWQPQANLKLAVNADGKSLTAGEMQITAQPVTGHTTTTSLAQLTGPGTYVVTYQFTDQLGTHQAQTRVTVVSHAMIKAHDQLVAAGDSWHPKAGFVTATDEYGRPLAWSAITVTGRVDVDQAGQYPVTYSYVDAAGNLTRQTTTVTVLAASVPTQPTDNHHQGEQSKLRPQPAAEKPTIVKPITVKPVIVKATTVAAAKPAKISHTDQSVLKPLYQPASPVTLPKTDEAPTTAISIMGLVGLLMSSWLAGVAWLKRH</sequence>
<name>A0ABU1A5K6_9LACO</name>
<evidence type="ECO:0000256" key="1">
    <source>
        <dbReference type="ARBA" id="ARBA00022729"/>
    </source>
</evidence>
<feature type="compositionally biased region" description="Polar residues" evidence="2">
    <location>
        <begin position="119"/>
        <end position="149"/>
    </location>
</feature>
<feature type="domain" description="Ig-like" evidence="4">
    <location>
        <begin position="919"/>
        <end position="990"/>
    </location>
</feature>
<feature type="region of interest" description="Disordered" evidence="2">
    <location>
        <begin position="997"/>
        <end position="1016"/>
    </location>
</feature>
<dbReference type="InterPro" id="IPR011889">
    <property type="entry name" value="Liste_lipo_26"/>
</dbReference>
<keyword evidence="3" id="KW-0812">Transmembrane</keyword>
<evidence type="ECO:0000313" key="7">
    <source>
        <dbReference type="Proteomes" id="UP001227831"/>
    </source>
</evidence>
<dbReference type="Gene3D" id="2.60.40.10">
    <property type="entry name" value="Immunoglobulins"/>
    <property type="match status" value="5"/>
</dbReference>
<comment type="caution">
    <text evidence="6">The sequence shown here is derived from an EMBL/GenBank/DDBJ whole genome shotgun (WGS) entry which is preliminary data.</text>
</comment>
<feature type="domain" description="Ig-like" evidence="4">
    <location>
        <begin position="597"/>
        <end position="653"/>
    </location>
</feature>
<dbReference type="SUPFAM" id="SSF52047">
    <property type="entry name" value="RNI-like"/>
    <property type="match status" value="1"/>
</dbReference>
<dbReference type="InterPro" id="IPR013783">
    <property type="entry name" value="Ig-like_fold"/>
</dbReference>
<evidence type="ECO:0000259" key="5">
    <source>
        <dbReference type="Pfam" id="PF16403"/>
    </source>
</evidence>
<evidence type="ECO:0000256" key="3">
    <source>
        <dbReference type="SAM" id="Phobius"/>
    </source>
</evidence>
<keyword evidence="7" id="KW-1185">Reference proteome</keyword>
<dbReference type="Pfam" id="PF07523">
    <property type="entry name" value="Big_3"/>
    <property type="match status" value="2"/>
</dbReference>
<dbReference type="InterPro" id="IPR032675">
    <property type="entry name" value="LRR_dom_sf"/>
</dbReference>
<dbReference type="Pfam" id="PF03382">
    <property type="entry name" value="DUF285"/>
    <property type="match status" value="2"/>
</dbReference>
<dbReference type="NCBIfam" id="TIGR03715">
    <property type="entry name" value="KxYKxGKxW"/>
    <property type="match status" value="1"/>
</dbReference>
<dbReference type="InterPro" id="IPR022263">
    <property type="entry name" value="KxYKxGKxW"/>
</dbReference>
<proteinExistence type="predicted"/>
<dbReference type="InterPro" id="IPR032179">
    <property type="entry name" value="Cry22Aa_Ig-like"/>
</dbReference>
<evidence type="ECO:0000313" key="6">
    <source>
        <dbReference type="EMBL" id="MDQ7936246.1"/>
    </source>
</evidence>
<gene>
    <name evidence="6" type="ORF">RA086_01095</name>
</gene>
<evidence type="ECO:0000256" key="2">
    <source>
        <dbReference type="SAM" id="MobiDB-lite"/>
    </source>
</evidence>
<accession>A0ABU1A5K6</accession>
<dbReference type="InterPro" id="IPR005046">
    <property type="entry name" value="DUF285"/>
</dbReference>
<keyword evidence="3" id="KW-0472">Membrane</keyword>
<keyword evidence="3" id="KW-1133">Transmembrane helix</keyword>
<dbReference type="EMBL" id="JAVCWF010000001">
    <property type="protein sequence ID" value="MDQ7936246.1"/>
    <property type="molecule type" value="Genomic_DNA"/>
</dbReference>
<evidence type="ECO:0000259" key="4">
    <source>
        <dbReference type="Pfam" id="PF07523"/>
    </source>
</evidence>
<protein>
    <submittedName>
        <fullName evidence="6">Bacterial Ig-like domain-containing protein</fullName>
    </submittedName>
</protein>
<reference evidence="6 7" key="1">
    <citation type="journal article" date="2023" name="Int. J. Syst. Evol. Microbiol.">
        <title>Lactiplantibacillus brownii sp. nov., a novel psychrotolerant species isolated from sauerkraut.</title>
        <authorList>
            <person name="Heng Y.C."/>
            <person name="Silvaraju S."/>
            <person name="Lee J.K.Y."/>
            <person name="Kittelmann S."/>
        </authorList>
    </citation>
    <scope>NUCLEOTIDE SEQUENCE [LARGE SCALE GENOMIC DNA]</scope>
    <source>
        <strain evidence="6 7">WILCCON 0030</strain>
    </source>
</reference>